<dbReference type="PROSITE" id="PS50800">
    <property type="entry name" value="SAP"/>
    <property type="match status" value="1"/>
</dbReference>
<dbReference type="GO" id="GO:0006366">
    <property type="term" value="P:transcription by RNA polymerase II"/>
    <property type="evidence" value="ECO:0007669"/>
    <property type="project" value="InterPro"/>
</dbReference>
<dbReference type="AlphaFoldDB" id="A0A6C0KTU9"/>
<accession>A0A6C0KTU9</accession>
<keyword evidence="6" id="KW-0804">Transcription</keyword>
<dbReference type="InterPro" id="IPR000684">
    <property type="entry name" value="RNA_pol_II_repeat_euk"/>
</dbReference>
<dbReference type="GO" id="GO:0046872">
    <property type="term" value="F:metal ion binding"/>
    <property type="evidence" value="ECO:0007669"/>
    <property type="project" value="UniProtKB-KW"/>
</dbReference>
<keyword evidence="3" id="KW-0677">Repeat</keyword>
<evidence type="ECO:0000256" key="1">
    <source>
        <dbReference type="ARBA" id="ARBA00022553"/>
    </source>
</evidence>
<reference evidence="9" key="1">
    <citation type="journal article" date="2020" name="Nature">
        <title>Giant virus diversity and host interactions through global metagenomics.</title>
        <authorList>
            <person name="Schulz F."/>
            <person name="Roux S."/>
            <person name="Paez-Espino D."/>
            <person name="Jungbluth S."/>
            <person name="Walsh D.A."/>
            <person name="Denef V.J."/>
            <person name="McMahon K.D."/>
            <person name="Konstantinidis K.T."/>
            <person name="Eloe-Fadrosh E.A."/>
            <person name="Kyrpides N.C."/>
            <person name="Woyke T."/>
        </authorList>
    </citation>
    <scope>NUCLEOTIDE SEQUENCE</scope>
    <source>
        <strain evidence="9">GVMAG-S-3300013014-136</strain>
    </source>
</reference>
<organism evidence="9">
    <name type="scientific">viral metagenome</name>
    <dbReference type="NCBI Taxonomy" id="1070528"/>
    <lineage>
        <taxon>unclassified sequences</taxon>
        <taxon>metagenomes</taxon>
        <taxon>organismal metagenomes</taxon>
    </lineage>
</organism>
<feature type="domain" description="SAP" evidence="8">
    <location>
        <begin position="69"/>
        <end position="103"/>
    </location>
</feature>
<keyword evidence="5" id="KW-0238">DNA-binding</keyword>
<dbReference type="Pfam" id="PF02037">
    <property type="entry name" value="SAP"/>
    <property type="match status" value="1"/>
</dbReference>
<dbReference type="Pfam" id="PF05001">
    <property type="entry name" value="RNA_pol_Rpb1_R"/>
    <property type="match status" value="3"/>
</dbReference>
<keyword evidence="1" id="KW-0597">Phosphoprotein</keyword>
<keyword evidence="4" id="KW-0862">Zinc</keyword>
<evidence type="ECO:0000256" key="7">
    <source>
        <dbReference type="SAM" id="MobiDB-lite"/>
    </source>
</evidence>
<evidence type="ECO:0000256" key="4">
    <source>
        <dbReference type="ARBA" id="ARBA00022833"/>
    </source>
</evidence>
<sequence length="538" mass="58811">MDFTREELQKKSISALKTIAKKFHIQKYNEFKAGKENEAVEKILLFQRNLTGKTPKKERSPIRISKEEIEHMSLKQLKELLVKCGKPTSGNKEVLVKRVYDHCKINLIAKLSEELSEAKEKTPVQQTPPVVVFPRSPPRASSSCAYKTKADLKNILDAKGITHYRSILSREKLVELDSATRCDPENNVYCADPNQVCDIRDKVCTAKENMTSRDVIETDINGHRIYGNEVLIQEIKQKLGLIPSTCAFEWKKTNRRMTKCAGPEFKWVPKQGCFKKVLADPEPECPKSSPTLLFVASPNSMSLSPNSMPLSPVGGNQLVSSPLLSPVQAASLQVSPSASSGFLALSASQPTVYVNPSTIASSGPSLQSLLSSIGMGSAAASKTQSPTKLAVPKFTPPPVRSKSPSPVYNPQSPVYNPESPVYPVYNPQSPVYNPESPVYPVYNPQSPVYNPQSPVYNPQSPVYNTVSPVHSAVPQFTQPRVPLPVNVVIPQNVVAPIQIASPSGAYASPGAINISGARGAGRFLLPQRSRASGFDVFF</sequence>
<dbReference type="Gene3D" id="1.10.720.30">
    <property type="entry name" value="SAP domain"/>
    <property type="match status" value="1"/>
</dbReference>
<dbReference type="GO" id="GO:0003677">
    <property type="term" value="F:DNA binding"/>
    <property type="evidence" value="ECO:0007669"/>
    <property type="project" value="UniProtKB-KW"/>
</dbReference>
<evidence type="ECO:0000313" key="9">
    <source>
        <dbReference type="EMBL" id="QHU20140.1"/>
    </source>
</evidence>
<evidence type="ECO:0000256" key="5">
    <source>
        <dbReference type="ARBA" id="ARBA00023125"/>
    </source>
</evidence>
<name>A0A6C0KTU9_9ZZZZ</name>
<proteinExistence type="predicted"/>
<protein>
    <recommendedName>
        <fullName evidence="8">SAP domain-containing protein</fullName>
    </recommendedName>
</protein>
<evidence type="ECO:0000256" key="2">
    <source>
        <dbReference type="ARBA" id="ARBA00022723"/>
    </source>
</evidence>
<evidence type="ECO:0000259" key="8">
    <source>
        <dbReference type="PROSITE" id="PS50800"/>
    </source>
</evidence>
<keyword evidence="2" id="KW-0479">Metal-binding</keyword>
<dbReference type="InterPro" id="IPR003034">
    <property type="entry name" value="SAP_dom"/>
</dbReference>
<feature type="region of interest" description="Disordered" evidence="7">
    <location>
        <begin position="381"/>
        <end position="411"/>
    </location>
</feature>
<dbReference type="InterPro" id="IPR036361">
    <property type="entry name" value="SAP_dom_sf"/>
</dbReference>
<evidence type="ECO:0000256" key="3">
    <source>
        <dbReference type="ARBA" id="ARBA00022737"/>
    </source>
</evidence>
<evidence type="ECO:0000256" key="6">
    <source>
        <dbReference type="ARBA" id="ARBA00023163"/>
    </source>
</evidence>
<dbReference type="EMBL" id="MN740962">
    <property type="protein sequence ID" value="QHU20140.1"/>
    <property type="molecule type" value="Genomic_DNA"/>
</dbReference>